<dbReference type="PANTHER" id="PTHR12526:SF510">
    <property type="entry name" value="D-INOSITOL 3-PHOSPHATE GLYCOSYLTRANSFERASE"/>
    <property type="match status" value="1"/>
</dbReference>
<dbReference type="AlphaFoldDB" id="A0A832A860"/>
<evidence type="ECO:0000256" key="1">
    <source>
        <dbReference type="ARBA" id="ARBA00022676"/>
    </source>
</evidence>
<dbReference type="PANTHER" id="PTHR12526">
    <property type="entry name" value="GLYCOSYLTRANSFERASE"/>
    <property type="match status" value="1"/>
</dbReference>
<name>A0A832A860_9BACT</name>
<keyword evidence="2 4" id="KW-0808">Transferase</keyword>
<feature type="region of interest" description="Disordered" evidence="3">
    <location>
        <begin position="394"/>
        <end position="414"/>
    </location>
</feature>
<protein>
    <submittedName>
        <fullName evidence="4">Glycosyltransferase</fullName>
    </submittedName>
</protein>
<evidence type="ECO:0000256" key="3">
    <source>
        <dbReference type="SAM" id="MobiDB-lite"/>
    </source>
</evidence>
<dbReference type="EMBL" id="DSTK01000037">
    <property type="protein sequence ID" value="HFK98180.1"/>
    <property type="molecule type" value="Genomic_DNA"/>
</dbReference>
<dbReference type="Gene3D" id="3.40.50.2000">
    <property type="entry name" value="Glycogen Phosphorylase B"/>
    <property type="match status" value="2"/>
</dbReference>
<keyword evidence="1" id="KW-0328">Glycosyltransferase</keyword>
<dbReference type="Pfam" id="PF13692">
    <property type="entry name" value="Glyco_trans_1_4"/>
    <property type="match status" value="1"/>
</dbReference>
<sequence length="451" mass="51892">MGEIVLLCPEPVRDRVQGIGIRFLEMAQALRRHGHRVSVWVPNEDIPPEKAAWMHPVWSSSFRVAVRQCEAVILHGHISELYFAILEQEGLKDGPPLIVDLYDPFVIENLQYTPTLGEWVYERDRGVLLRQLQAGDFFLASSEAQRLFYIGLLIGTGRLTPRLYHDDPTLRSWIAVVPFGVHPVDPQRLQDLPGKIKGVLPGIGPQDVVIFFGGVYEWYDPLLLLEAVEPLIDKGWPLRILFCRNPNPETTPQGKLEAVCRWAEAKRWMDRHVFVLPWFSYDERFHFYRDVDIAVSLHRPSLETELSLRTRLLDYMNAGLPIIATEGGEGSARVLEAGAGLVVPPGDGRRLQEALETLLVDEDRRRLCGERGRQWIQKHMTWDRSLRPLVNFCQDPKKRPSEQSPQNSRDLSPLSRQPQLGFLLREIRHHGLRYGFRGAARRLWQLWRRGA</sequence>
<dbReference type="GO" id="GO:0016757">
    <property type="term" value="F:glycosyltransferase activity"/>
    <property type="evidence" value="ECO:0007669"/>
    <property type="project" value="UniProtKB-KW"/>
</dbReference>
<proteinExistence type="predicted"/>
<feature type="compositionally biased region" description="Polar residues" evidence="3">
    <location>
        <begin position="402"/>
        <end position="414"/>
    </location>
</feature>
<reference evidence="4" key="1">
    <citation type="journal article" date="2020" name="mSystems">
        <title>Genome- and Community-Level Interaction Insights into Carbon Utilization and Element Cycling Functions of Hydrothermarchaeota in Hydrothermal Sediment.</title>
        <authorList>
            <person name="Zhou Z."/>
            <person name="Liu Y."/>
            <person name="Xu W."/>
            <person name="Pan J."/>
            <person name="Luo Z.H."/>
            <person name="Li M."/>
        </authorList>
    </citation>
    <scope>NUCLEOTIDE SEQUENCE [LARGE SCALE GENOMIC DNA]</scope>
    <source>
        <strain evidence="4">SpSt-456</strain>
    </source>
</reference>
<evidence type="ECO:0000313" key="4">
    <source>
        <dbReference type="EMBL" id="HFK98180.1"/>
    </source>
</evidence>
<evidence type="ECO:0000256" key="2">
    <source>
        <dbReference type="ARBA" id="ARBA00022679"/>
    </source>
</evidence>
<accession>A0A832A860</accession>
<dbReference type="SUPFAM" id="SSF53756">
    <property type="entry name" value="UDP-Glycosyltransferase/glycogen phosphorylase"/>
    <property type="match status" value="1"/>
</dbReference>
<organism evidence="4">
    <name type="scientific">Desulfacinum infernum</name>
    <dbReference type="NCBI Taxonomy" id="35837"/>
    <lineage>
        <taxon>Bacteria</taxon>
        <taxon>Pseudomonadati</taxon>
        <taxon>Thermodesulfobacteriota</taxon>
        <taxon>Syntrophobacteria</taxon>
        <taxon>Syntrophobacterales</taxon>
        <taxon>Syntrophobacteraceae</taxon>
        <taxon>Desulfacinum</taxon>
    </lineage>
</organism>
<comment type="caution">
    <text evidence="4">The sequence shown here is derived from an EMBL/GenBank/DDBJ whole genome shotgun (WGS) entry which is preliminary data.</text>
</comment>
<gene>
    <name evidence="4" type="ORF">ENS06_12780</name>
</gene>